<organism evidence="2 3">
    <name type="scientific">Mesorhizobium escarrei</name>
    <dbReference type="NCBI Taxonomy" id="666018"/>
    <lineage>
        <taxon>Bacteria</taxon>
        <taxon>Pseudomonadati</taxon>
        <taxon>Pseudomonadota</taxon>
        <taxon>Alphaproteobacteria</taxon>
        <taxon>Hyphomicrobiales</taxon>
        <taxon>Phyllobacteriaceae</taxon>
        <taxon>Mesorhizobium</taxon>
    </lineage>
</organism>
<keyword evidence="3" id="KW-1185">Reference proteome</keyword>
<feature type="region of interest" description="Disordered" evidence="1">
    <location>
        <begin position="1"/>
        <end position="32"/>
    </location>
</feature>
<dbReference type="EMBL" id="CAKXZT010000157">
    <property type="protein sequence ID" value="CAH2407419.1"/>
    <property type="molecule type" value="Genomic_DNA"/>
</dbReference>
<gene>
    <name evidence="2" type="ORF">MES5069_60063</name>
</gene>
<name>A0ABN8KAX0_9HYPH</name>
<proteinExistence type="predicted"/>
<feature type="compositionally biased region" description="Basic and acidic residues" evidence="1">
    <location>
        <begin position="13"/>
        <end position="23"/>
    </location>
</feature>
<comment type="caution">
    <text evidence="2">The sequence shown here is derived from an EMBL/GenBank/DDBJ whole genome shotgun (WGS) entry which is preliminary data.</text>
</comment>
<evidence type="ECO:0000313" key="3">
    <source>
        <dbReference type="Proteomes" id="UP001153050"/>
    </source>
</evidence>
<sequence>MAQPLLRPFGDGPCREIDGKARPASDGFAGSHPRHQAILKSLALQANPWDDAFG</sequence>
<evidence type="ECO:0000313" key="2">
    <source>
        <dbReference type="EMBL" id="CAH2407419.1"/>
    </source>
</evidence>
<evidence type="ECO:0000256" key="1">
    <source>
        <dbReference type="SAM" id="MobiDB-lite"/>
    </source>
</evidence>
<protein>
    <submittedName>
        <fullName evidence="2">Uncharacterized protein</fullName>
    </submittedName>
</protein>
<dbReference type="Proteomes" id="UP001153050">
    <property type="component" value="Unassembled WGS sequence"/>
</dbReference>
<accession>A0ABN8KAX0</accession>
<reference evidence="2 3" key="1">
    <citation type="submission" date="2022-03" db="EMBL/GenBank/DDBJ databases">
        <authorList>
            <person name="Brunel B."/>
        </authorList>
    </citation>
    <scope>NUCLEOTIDE SEQUENCE [LARGE SCALE GENOMIC DNA]</scope>
    <source>
        <strain evidence="2">STM5069sample</strain>
    </source>
</reference>